<dbReference type="InterPro" id="IPR000515">
    <property type="entry name" value="MetI-like"/>
</dbReference>
<evidence type="ECO:0000256" key="7">
    <source>
        <dbReference type="RuleBase" id="RU363032"/>
    </source>
</evidence>
<keyword evidence="10" id="KW-1185">Reference proteome</keyword>
<keyword evidence="3" id="KW-1003">Cell membrane</keyword>
<dbReference type="InterPro" id="IPR035906">
    <property type="entry name" value="MetI-like_sf"/>
</dbReference>
<dbReference type="Gene3D" id="1.10.3720.10">
    <property type="entry name" value="MetI-like"/>
    <property type="match status" value="1"/>
</dbReference>
<dbReference type="RefSeq" id="WP_100516941.1">
    <property type="nucleotide sequence ID" value="NZ_JAHBOJ010000005.1"/>
</dbReference>
<dbReference type="EMBL" id="JAHBOM010000001">
    <property type="protein sequence ID" value="MBU8821620.1"/>
    <property type="molecule type" value="Genomic_DNA"/>
</dbReference>
<dbReference type="PANTHER" id="PTHR43386:SF6">
    <property type="entry name" value="ABC TRANSPORTER PERMEASE PROTEIN"/>
    <property type="match status" value="1"/>
</dbReference>
<evidence type="ECO:0000256" key="6">
    <source>
        <dbReference type="ARBA" id="ARBA00023136"/>
    </source>
</evidence>
<feature type="transmembrane region" description="Helical" evidence="7">
    <location>
        <begin position="229"/>
        <end position="251"/>
    </location>
</feature>
<evidence type="ECO:0000313" key="10">
    <source>
        <dbReference type="Proteomes" id="UP000696413"/>
    </source>
</evidence>
<accession>A0ABS6HI82</accession>
<feature type="transmembrane region" description="Helical" evidence="7">
    <location>
        <begin position="169"/>
        <end position="186"/>
    </location>
</feature>
<evidence type="ECO:0000256" key="4">
    <source>
        <dbReference type="ARBA" id="ARBA00022692"/>
    </source>
</evidence>
<feature type="transmembrane region" description="Helical" evidence="7">
    <location>
        <begin position="103"/>
        <end position="126"/>
    </location>
</feature>
<dbReference type="SUPFAM" id="SSF161098">
    <property type="entry name" value="MetI-like"/>
    <property type="match status" value="1"/>
</dbReference>
<comment type="similarity">
    <text evidence="7">Belongs to the binding-protein-dependent transport system permease family.</text>
</comment>
<gene>
    <name evidence="9" type="ORF">KL859_01885</name>
</gene>
<comment type="caution">
    <text evidence="9">The sequence shown here is derived from an EMBL/GenBank/DDBJ whole genome shotgun (WGS) entry which is preliminary data.</text>
</comment>
<dbReference type="Proteomes" id="UP000696413">
    <property type="component" value="Unassembled WGS sequence"/>
</dbReference>
<dbReference type="PANTHER" id="PTHR43386">
    <property type="entry name" value="OLIGOPEPTIDE TRANSPORT SYSTEM PERMEASE PROTEIN APPC"/>
    <property type="match status" value="1"/>
</dbReference>
<feature type="transmembrane region" description="Helical" evidence="7">
    <location>
        <begin position="30"/>
        <end position="54"/>
    </location>
</feature>
<evidence type="ECO:0000256" key="2">
    <source>
        <dbReference type="ARBA" id="ARBA00022448"/>
    </source>
</evidence>
<evidence type="ECO:0000256" key="5">
    <source>
        <dbReference type="ARBA" id="ARBA00022989"/>
    </source>
</evidence>
<keyword evidence="5 7" id="KW-1133">Transmembrane helix</keyword>
<dbReference type="Pfam" id="PF00528">
    <property type="entry name" value="BPD_transp_1"/>
    <property type="match status" value="1"/>
</dbReference>
<keyword evidence="6 7" id="KW-0472">Membrane</keyword>
<dbReference type="CDD" id="cd06261">
    <property type="entry name" value="TM_PBP2"/>
    <property type="match status" value="1"/>
</dbReference>
<feature type="transmembrane region" description="Helical" evidence="7">
    <location>
        <begin position="138"/>
        <end position="157"/>
    </location>
</feature>
<comment type="subcellular location">
    <subcellularLocation>
        <location evidence="1 7">Cell membrane</location>
        <topology evidence="1 7">Multi-pass membrane protein</topology>
    </subcellularLocation>
</comment>
<keyword evidence="2 7" id="KW-0813">Transport</keyword>
<sequence length="311" mass="32614">MTSLALRSPVAVELSARRRGWRSFLADPGLLFGSLLVGLVVLAAVSAPLIAAVVGHGPNDQFPDDTLDDSGLPITGGNGFLLGADGSGRDVFIRTLYGARISLAIGVPATTIAMAVGVVVGLIGGYFGGRVDAVLSEFTNVALAFPFLVTALSVVTLNRGTAGTTLVDPVFVVIGIIALFSWTYFARLVRNSVTELKARPFVLAAVGCGSSHTRVLVREILPNIAPTVIIYWAVQLPTNIVAEASLSYLGVGIRPPTPSWGTMIANAQDSALYQVQPLMLIAPAGALFVTVLGFNILSTRLRSRFDPLSAR</sequence>
<feature type="domain" description="ABC transmembrane type-1" evidence="8">
    <location>
        <begin position="99"/>
        <end position="298"/>
    </location>
</feature>
<reference evidence="9 10" key="1">
    <citation type="submission" date="2021-05" db="EMBL/GenBank/DDBJ databases">
        <title>Draft Genome Sequences of Clinical Respiratory Isolates of Mycobacterium goodii Recovered in Ireland.</title>
        <authorList>
            <person name="Flanagan P.R."/>
            <person name="Mok S."/>
            <person name="Roycroft E."/>
            <person name="Rogers T.R."/>
            <person name="Fitzgibbon M."/>
        </authorList>
    </citation>
    <scope>NUCLEOTIDE SEQUENCE [LARGE SCALE GENOMIC DNA]</scope>
    <source>
        <strain evidence="9 10">14IE55</strain>
    </source>
</reference>
<evidence type="ECO:0000256" key="3">
    <source>
        <dbReference type="ARBA" id="ARBA00022475"/>
    </source>
</evidence>
<feature type="transmembrane region" description="Helical" evidence="7">
    <location>
        <begin position="271"/>
        <end position="297"/>
    </location>
</feature>
<protein>
    <submittedName>
        <fullName evidence="9">ABC transporter permease</fullName>
    </submittedName>
</protein>
<organism evidence="9 10">
    <name type="scientific">Mycolicibacterium goodii</name>
    <name type="common">Mycobacterium goodii</name>
    <dbReference type="NCBI Taxonomy" id="134601"/>
    <lineage>
        <taxon>Bacteria</taxon>
        <taxon>Bacillati</taxon>
        <taxon>Actinomycetota</taxon>
        <taxon>Actinomycetes</taxon>
        <taxon>Mycobacteriales</taxon>
        <taxon>Mycobacteriaceae</taxon>
        <taxon>Mycolicibacterium</taxon>
    </lineage>
</organism>
<keyword evidence="4 7" id="KW-0812">Transmembrane</keyword>
<dbReference type="InterPro" id="IPR050366">
    <property type="entry name" value="BP-dependent_transpt_permease"/>
</dbReference>
<name>A0ABS6HI82_MYCGD</name>
<dbReference type="PROSITE" id="PS50928">
    <property type="entry name" value="ABC_TM1"/>
    <property type="match status" value="1"/>
</dbReference>
<evidence type="ECO:0000313" key="9">
    <source>
        <dbReference type="EMBL" id="MBU8821620.1"/>
    </source>
</evidence>
<evidence type="ECO:0000256" key="1">
    <source>
        <dbReference type="ARBA" id="ARBA00004651"/>
    </source>
</evidence>
<proteinExistence type="inferred from homology"/>
<evidence type="ECO:0000259" key="8">
    <source>
        <dbReference type="PROSITE" id="PS50928"/>
    </source>
</evidence>